<proteinExistence type="predicted"/>
<protein>
    <submittedName>
        <fullName evidence="3">Esterase YbfF</fullName>
        <ecNumber evidence="3">3.1.-.-</ecNumber>
    </submittedName>
</protein>
<dbReference type="InterPro" id="IPR029058">
    <property type="entry name" value="AB_hydrolase_fold"/>
</dbReference>
<evidence type="ECO:0000313" key="3">
    <source>
        <dbReference type="EMBL" id="SPF29111.1"/>
    </source>
</evidence>
<dbReference type="EMBL" id="OMKW01000002">
    <property type="protein sequence ID" value="SPF29111.1"/>
    <property type="molecule type" value="Genomic_DNA"/>
</dbReference>
<dbReference type="Proteomes" id="UP000244932">
    <property type="component" value="Unassembled WGS sequence"/>
</dbReference>
<reference evidence="3 4" key="1">
    <citation type="submission" date="2018-03" db="EMBL/GenBank/DDBJ databases">
        <authorList>
            <person name="Keele B.F."/>
        </authorList>
    </citation>
    <scope>NUCLEOTIDE SEQUENCE [LARGE SCALE GENOMIC DNA]</scope>
    <source>
        <strain evidence="3 4">CeCT 8812</strain>
    </source>
</reference>
<name>A0A2R8AA81_9RHOB</name>
<dbReference type="PRINTS" id="PR00111">
    <property type="entry name" value="ABHYDROLASE"/>
</dbReference>
<dbReference type="EC" id="3.1.-.-" evidence="3"/>
<dbReference type="Pfam" id="PF00561">
    <property type="entry name" value="Abhydrolase_1"/>
    <property type="match status" value="1"/>
</dbReference>
<dbReference type="PANTHER" id="PTHR46118">
    <property type="entry name" value="PROTEIN ABHD11"/>
    <property type="match status" value="1"/>
</dbReference>
<sequence>MANLNDIRHVNQAASARDAGGTPLVIAHGLFGSARNWGAIAKRLSDDRDVIAVDMRNHGDSPHAAPHDYPAMAQDLAEVAQRHGGKIDLLGHSMGGKAAMYLALTQPELINSLIVADIAPVAYDHSHAGHIDVMRKLDLTGVTRRSEADKRLAVHLDDPALRAFLLQSLALDADGPRWKLALATLDQNMPAIVGWPQVEGLFNGPALFIAGGASDYQPPSSEADILSLFPAARFERIGGAGHWVHAEQPRAFVDVVQRFLAE</sequence>
<dbReference type="PRINTS" id="PR00412">
    <property type="entry name" value="EPOXHYDRLASE"/>
</dbReference>
<dbReference type="SUPFAM" id="SSF53474">
    <property type="entry name" value="alpha/beta-Hydrolases"/>
    <property type="match status" value="1"/>
</dbReference>
<dbReference type="PANTHER" id="PTHR46118:SF4">
    <property type="entry name" value="PROTEIN ABHD11"/>
    <property type="match status" value="1"/>
</dbReference>
<dbReference type="OrthoDB" id="9808398at2"/>
<keyword evidence="1 3" id="KW-0378">Hydrolase</keyword>
<organism evidence="3 4">
    <name type="scientific">Pontivivens insulae</name>
    <dbReference type="NCBI Taxonomy" id="1639689"/>
    <lineage>
        <taxon>Bacteria</taxon>
        <taxon>Pseudomonadati</taxon>
        <taxon>Pseudomonadota</taxon>
        <taxon>Alphaproteobacteria</taxon>
        <taxon>Rhodobacterales</taxon>
        <taxon>Paracoccaceae</taxon>
        <taxon>Pontivivens</taxon>
    </lineage>
</organism>
<dbReference type="InterPro" id="IPR000073">
    <property type="entry name" value="AB_hydrolase_1"/>
</dbReference>
<gene>
    <name evidence="3" type="primary">ybfF</name>
    <name evidence="3" type="ORF">POI8812_01417</name>
</gene>
<evidence type="ECO:0000259" key="2">
    <source>
        <dbReference type="Pfam" id="PF00561"/>
    </source>
</evidence>
<evidence type="ECO:0000256" key="1">
    <source>
        <dbReference type="ARBA" id="ARBA00022801"/>
    </source>
</evidence>
<evidence type="ECO:0000313" key="4">
    <source>
        <dbReference type="Proteomes" id="UP000244932"/>
    </source>
</evidence>
<dbReference type="RefSeq" id="WP_108781837.1">
    <property type="nucleotide sequence ID" value="NZ_OMKW01000002.1"/>
</dbReference>
<dbReference type="Gene3D" id="3.40.50.1820">
    <property type="entry name" value="alpha/beta hydrolase"/>
    <property type="match status" value="1"/>
</dbReference>
<dbReference type="AlphaFoldDB" id="A0A2R8AA81"/>
<accession>A0A2R8AA81</accession>
<dbReference type="GO" id="GO:0016787">
    <property type="term" value="F:hydrolase activity"/>
    <property type="evidence" value="ECO:0007669"/>
    <property type="project" value="UniProtKB-KW"/>
</dbReference>
<feature type="domain" description="AB hydrolase-1" evidence="2">
    <location>
        <begin position="23"/>
        <end position="248"/>
    </location>
</feature>
<dbReference type="InterPro" id="IPR000639">
    <property type="entry name" value="Epox_hydrolase-like"/>
</dbReference>
<keyword evidence="4" id="KW-1185">Reference proteome</keyword>